<sequence length="31" mass="3048">MAAAEPAKVAIEAGGVACDAHLFEDCSANSV</sequence>
<keyword evidence="2" id="KW-1185">Reference proteome</keyword>
<evidence type="ECO:0000313" key="1">
    <source>
        <dbReference type="EMBL" id="MCI65576.1"/>
    </source>
</evidence>
<dbReference type="EMBL" id="LXQA010678373">
    <property type="protein sequence ID" value="MCI65576.1"/>
    <property type="molecule type" value="Genomic_DNA"/>
</dbReference>
<comment type="caution">
    <text evidence="1">The sequence shown here is derived from an EMBL/GenBank/DDBJ whole genome shotgun (WGS) entry which is preliminary data.</text>
</comment>
<name>A0A392TZM9_9FABA</name>
<organism evidence="1 2">
    <name type="scientific">Trifolium medium</name>
    <dbReference type="NCBI Taxonomy" id="97028"/>
    <lineage>
        <taxon>Eukaryota</taxon>
        <taxon>Viridiplantae</taxon>
        <taxon>Streptophyta</taxon>
        <taxon>Embryophyta</taxon>
        <taxon>Tracheophyta</taxon>
        <taxon>Spermatophyta</taxon>
        <taxon>Magnoliopsida</taxon>
        <taxon>eudicotyledons</taxon>
        <taxon>Gunneridae</taxon>
        <taxon>Pentapetalae</taxon>
        <taxon>rosids</taxon>
        <taxon>fabids</taxon>
        <taxon>Fabales</taxon>
        <taxon>Fabaceae</taxon>
        <taxon>Papilionoideae</taxon>
        <taxon>50 kb inversion clade</taxon>
        <taxon>NPAAA clade</taxon>
        <taxon>Hologalegina</taxon>
        <taxon>IRL clade</taxon>
        <taxon>Trifolieae</taxon>
        <taxon>Trifolium</taxon>
    </lineage>
</organism>
<accession>A0A392TZM9</accession>
<feature type="non-terminal residue" evidence="1">
    <location>
        <position position="31"/>
    </location>
</feature>
<dbReference type="AlphaFoldDB" id="A0A392TZM9"/>
<reference evidence="1 2" key="1">
    <citation type="journal article" date="2018" name="Front. Plant Sci.">
        <title>Red Clover (Trifolium pratense) and Zigzag Clover (T. medium) - A Picture of Genomic Similarities and Differences.</title>
        <authorList>
            <person name="Dluhosova J."/>
            <person name="Istvanek J."/>
            <person name="Nedelnik J."/>
            <person name="Repkova J."/>
        </authorList>
    </citation>
    <scope>NUCLEOTIDE SEQUENCE [LARGE SCALE GENOMIC DNA]</scope>
    <source>
        <strain evidence="2">cv. 10/8</strain>
        <tissue evidence="1">Leaf</tissue>
    </source>
</reference>
<dbReference type="Proteomes" id="UP000265520">
    <property type="component" value="Unassembled WGS sequence"/>
</dbReference>
<protein>
    <submittedName>
        <fullName evidence="1">Uncharacterized protein</fullName>
    </submittedName>
</protein>
<evidence type="ECO:0000313" key="2">
    <source>
        <dbReference type="Proteomes" id="UP000265520"/>
    </source>
</evidence>
<proteinExistence type="predicted"/>